<dbReference type="Gene3D" id="2.160.20.10">
    <property type="entry name" value="Single-stranded right-handed beta-helix, Pectin lyase-like"/>
    <property type="match status" value="1"/>
</dbReference>
<evidence type="ECO:0000256" key="3">
    <source>
        <dbReference type="ARBA" id="ARBA00023295"/>
    </source>
</evidence>
<dbReference type="InterPro" id="IPR000743">
    <property type="entry name" value="Glyco_hydro_28"/>
</dbReference>
<dbReference type="EC" id="3.2.1.15" evidence="4"/>
<dbReference type="EMBL" id="VSSQ01058660">
    <property type="protein sequence ID" value="MPN12330.1"/>
    <property type="molecule type" value="Genomic_DNA"/>
</dbReference>
<gene>
    <name evidence="4" type="primary">pgl_23</name>
    <name evidence="4" type="ORF">SDC9_159646</name>
</gene>
<evidence type="ECO:0000313" key="4">
    <source>
        <dbReference type="EMBL" id="MPN12330.1"/>
    </source>
</evidence>
<dbReference type="PROSITE" id="PS51257">
    <property type="entry name" value="PROKAR_LIPOPROTEIN"/>
    <property type="match status" value="1"/>
</dbReference>
<evidence type="ECO:0000256" key="2">
    <source>
        <dbReference type="ARBA" id="ARBA00022801"/>
    </source>
</evidence>
<dbReference type="AlphaFoldDB" id="A0A645FEC9"/>
<dbReference type="GO" id="GO:0005975">
    <property type="term" value="P:carbohydrate metabolic process"/>
    <property type="evidence" value="ECO:0007669"/>
    <property type="project" value="InterPro"/>
</dbReference>
<dbReference type="Pfam" id="PF00295">
    <property type="entry name" value="Glyco_hydro_28"/>
    <property type="match status" value="1"/>
</dbReference>
<reference evidence="4" key="1">
    <citation type="submission" date="2019-08" db="EMBL/GenBank/DDBJ databases">
        <authorList>
            <person name="Kucharzyk K."/>
            <person name="Murdoch R.W."/>
            <person name="Higgins S."/>
            <person name="Loffler F."/>
        </authorList>
    </citation>
    <scope>NUCLEOTIDE SEQUENCE</scope>
</reference>
<protein>
    <submittedName>
        <fullName evidence="4">Polygalacturonase</fullName>
        <ecNumber evidence="4">3.2.1.15</ecNumber>
    </submittedName>
</protein>
<dbReference type="GO" id="GO:0004650">
    <property type="term" value="F:polygalacturonase activity"/>
    <property type="evidence" value="ECO:0007669"/>
    <property type="project" value="UniProtKB-EC"/>
</dbReference>
<name>A0A645FEC9_9ZZZZ</name>
<keyword evidence="2 4" id="KW-0378">Hydrolase</keyword>
<dbReference type="InterPro" id="IPR006626">
    <property type="entry name" value="PbH1"/>
</dbReference>
<organism evidence="4">
    <name type="scientific">bioreactor metagenome</name>
    <dbReference type="NCBI Taxonomy" id="1076179"/>
    <lineage>
        <taxon>unclassified sequences</taxon>
        <taxon>metagenomes</taxon>
        <taxon>ecological metagenomes</taxon>
    </lineage>
</organism>
<accession>A0A645FEC9</accession>
<comment type="similarity">
    <text evidence="1">Belongs to the glycosyl hydrolase 28 family.</text>
</comment>
<dbReference type="InterPro" id="IPR012334">
    <property type="entry name" value="Pectin_lyas_fold"/>
</dbReference>
<dbReference type="SUPFAM" id="SSF51126">
    <property type="entry name" value="Pectin lyase-like"/>
    <property type="match status" value="1"/>
</dbReference>
<evidence type="ECO:0000256" key="1">
    <source>
        <dbReference type="ARBA" id="ARBA00008834"/>
    </source>
</evidence>
<comment type="caution">
    <text evidence="4">The sequence shown here is derived from an EMBL/GenBank/DDBJ whole genome shotgun (WGS) entry which is preliminary data.</text>
</comment>
<sequence>MRGFSIVNSAAYTVWLIGCDTVRLENLTVRNHRRGPNTDGFDIDCSRDVTVIGCNLNCGDDCIAIKSDIAILGRDQPCERILVADCILSSPCCAVRLGYEGDGVIRDVIVVNTVIHDSNKGFDLISVLPEKRRFSICRGTQIENIVFQGAVMRNVRQALAVWSGTDNPSDAADYRGFIRRLIFSDLNIEATDSSFFGGAAVSELTLNNVNMRVRRDPASCRDATPVVMPNVWGHGFLPNLLTFHQVADPVLDHVRVTELTAESQEN</sequence>
<dbReference type="PANTHER" id="PTHR31339">
    <property type="entry name" value="PECTIN LYASE-RELATED"/>
    <property type="match status" value="1"/>
</dbReference>
<dbReference type="SMART" id="SM00710">
    <property type="entry name" value="PbH1"/>
    <property type="match status" value="4"/>
</dbReference>
<dbReference type="PANTHER" id="PTHR31339:SF9">
    <property type="entry name" value="PLASMIN AND FIBRONECTIN-BINDING PROTEIN A"/>
    <property type="match status" value="1"/>
</dbReference>
<proteinExistence type="inferred from homology"/>
<dbReference type="InterPro" id="IPR011050">
    <property type="entry name" value="Pectin_lyase_fold/virulence"/>
</dbReference>
<dbReference type="InterPro" id="IPR051801">
    <property type="entry name" value="GH28_Enzymes"/>
</dbReference>
<keyword evidence="3 4" id="KW-0326">Glycosidase</keyword>